<evidence type="ECO:0000313" key="1">
    <source>
        <dbReference type="EMBL" id="RDH82131.1"/>
    </source>
</evidence>
<sequence length="90" mass="10017">MSQKHSRILHAILQGPAGGNIHWRDIESLLRHLGADIQAGHGARMRITLNGVEGTLHRPHHSSTYSKQDIHHLRDYLISAGVDMSALNNE</sequence>
<evidence type="ECO:0008006" key="3">
    <source>
        <dbReference type="Google" id="ProtNLM"/>
    </source>
</evidence>
<dbReference type="EMBL" id="QFXE01000021">
    <property type="protein sequence ID" value="RDH82131.1"/>
    <property type="molecule type" value="Genomic_DNA"/>
</dbReference>
<reference evidence="1 2" key="1">
    <citation type="journal article" date="2018" name="ISME J.">
        <title>Endosymbiont genomes yield clues of tubeworm success.</title>
        <authorList>
            <person name="Li Y."/>
            <person name="Liles M.R."/>
            <person name="Halanych K.M."/>
        </authorList>
    </citation>
    <scope>NUCLEOTIDE SEQUENCE [LARGE SCALE GENOMIC DNA]</scope>
    <source>
        <strain evidence="1">A1462</strain>
    </source>
</reference>
<protein>
    <recommendedName>
        <fullName evidence="3">Type II toxin-antitoxin system HicA family toxin</fullName>
    </recommendedName>
</protein>
<organism evidence="1 2">
    <name type="scientific">endosymbiont of Escarpia spicata</name>
    <dbReference type="NCBI Taxonomy" id="2200908"/>
    <lineage>
        <taxon>Bacteria</taxon>
        <taxon>Pseudomonadati</taxon>
        <taxon>Pseudomonadota</taxon>
        <taxon>Gammaproteobacteria</taxon>
        <taxon>sulfur-oxidizing symbionts</taxon>
    </lineage>
</organism>
<keyword evidence="2" id="KW-1185">Reference proteome</keyword>
<gene>
    <name evidence="1" type="ORF">DIZ78_17075</name>
</gene>
<dbReference type="AlphaFoldDB" id="A0A370DB76"/>
<evidence type="ECO:0000313" key="2">
    <source>
        <dbReference type="Proteomes" id="UP000254771"/>
    </source>
</evidence>
<name>A0A370DB76_9GAMM</name>
<accession>A0A370DB76</accession>
<proteinExistence type="predicted"/>
<dbReference type="Proteomes" id="UP000254771">
    <property type="component" value="Unassembled WGS sequence"/>
</dbReference>
<comment type="caution">
    <text evidence="1">The sequence shown here is derived from an EMBL/GenBank/DDBJ whole genome shotgun (WGS) entry which is preliminary data.</text>
</comment>